<protein>
    <recommendedName>
        <fullName evidence="4">Transcriptional regulator MntR</fullName>
    </recommendedName>
    <alternativeName>
        <fullName evidence="13">Manganese transport regulator</fullName>
    </alternativeName>
</protein>
<evidence type="ECO:0000259" key="14">
    <source>
        <dbReference type="PROSITE" id="PS50944"/>
    </source>
</evidence>
<name>W8VZV9_9FLAO</name>
<dbReference type="AlphaFoldDB" id="W8VZV9"/>
<gene>
    <name evidence="15" type="ORF">NMS_1247</name>
</gene>
<feature type="domain" description="HTH dtxR-type" evidence="14">
    <location>
        <begin position="1"/>
        <end position="63"/>
    </location>
</feature>
<comment type="function">
    <text evidence="12">In the presence of manganese, represses expression of mntH and mntS. Up-regulates expression of mntP.</text>
</comment>
<evidence type="ECO:0000256" key="8">
    <source>
        <dbReference type="ARBA" id="ARBA00023125"/>
    </source>
</evidence>
<dbReference type="InterPro" id="IPR036421">
    <property type="entry name" value="Fe_dep_repressor_sf"/>
</dbReference>
<keyword evidence="6" id="KW-0678">Repressor</keyword>
<dbReference type="GO" id="GO:0046983">
    <property type="term" value="F:protein dimerization activity"/>
    <property type="evidence" value="ECO:0007669"/>
    <property type="project" value="InterPro"/>
</dbReference>
<dbReference type="Pfam" id="PF04023">
    <property type="entry name" value="FeoA"/>
    <property type="match status" value="1"/>
</dbReference>
<keyword evidence="8" id="KW-0238">DNA-binding</keyword>
<dbReference type="SUPFAM" id="SSF47979">
    <property type="entry name" value="Iron-dependent repressor protein, dimerization domain"/>
    <property type="match status" value="1"/>
</dbReference>
<dbReference type="EMBL" id="AP014548">
    <property type="protein sequence ID" value="BAO55256.1"/>
    <property type="molecule type" value="Genomic_DNA"/>
</dbReference>
<evidence type="ECO:0000256" key="5">
    <source>
        <dbReference type="ARBA" id="ARBA00022490"/>
    </source>
</evidence>
<comment type="subunit">
    <text evidence="3">Homodimer.</text>
</comment>
<dbReference type="GO" id="GO:0046914">
    <property type="term" value="F:transition metal ion binding"/>
    <property type="evidence" value="ECO:0007669"/>
    <property type="project" value="InterPro"/>
</dbReference>
<dbReference type="Gene3D" id="2.30.30.90">
    <property type="match status" value="1"/>
</dbReference>
<dbReference type="HOGENOM" id="CLU_069532_0_2_10"/>
<comment type="similarity">
    <text evidence="2">Belongs to the DtxR/MntR family.</text>
</comment>
<dbReference type="GO" id="GO:0003700">
    <property type="term" value="F:DNA-binding transcription factor activity"/>
    <property type="evidence" value="ECO:0007669"/>
    <property type="project" value="InterPro"/>
</dbReference>
<evidence type="ECO:0000256" key="2">
    <source>
        <dbReference type="ARBA" id="ARBA00007871"/>
    </source>
</evidence>
<keyword evidence="10" id="KW-0804">Transcription</keyword>
<dbReference type="SMART" id="SM00529">
    <property type="entry name" value="HTH_DTXR"/>
    <property type="match status" value="1"/>
</dbReference>
<evidence type="ECO:0000256" key="11">
    <source>
        <dbReference type="ARBA" id="ARBA00023211"/>
    </source>
</evidence>
<organism evidence="15 16">
    <name type="scientific">Nonlabens marinus S1-08</name>
    <dbReference type="NCBI Taxonomy" id="1454201"/>
    <lineage>
        <taxon>Bacteria</taxon>
        <taxon>Pseudomonadati</taxon>
        <taxon>Bacteroidota</taxon>
        <taxon>Flavobacteriia</taxon>
        <taxon>Flavobacteriales</taxon>
        <taxon>Flavobacteriaceae</taxon>
        <taxon>Nonlabens</taxon>
    </lineage>
</organism>
<evidence type="ECO:0000256" key="12">
    <source>
        <dbReference type="ARBA" id="ARBA00025185"/>
    </source>
</evidence>
<dbReference type="KEGG" id="nmf:NMS_1247"/>
<dbReference type="InterPro" id="IPR022687">
    <property type="entry name" value="HTH_DTXR"/>
</dbReference>
<dbReference type="InterPro" id="IPR007167">
    <property type="entry name" value="Fe-transptr_FeoA-like"/>
</dbReference>
<dbReference type="PANTHER" id="PTHR33238">
    <property type="entry name" value="IRON (METAL) DEPENDENT REPRESSOR, DTXR FAMILY"/>
    <property type="match status" value="1"/>
</dbReference>
<evidence type="ECO:0000256" key="4">
    <source>
        <dbReference type="ARBA" id="ARBA00022386"/>
    </source>
</evidence>
<dbReference type="RefSeq" id="WP_041495896.1">
    <property type="nucleotide sequence ID" value="NZ_AP014548.1"/>
</dbReference>
<dbReference type="Proteomes" id="UP000031760">
    <property type="component" value="Chromosome"/>
</dbReference>
<evidence type="ECO:0000256" key="9">
    <source>
        <dbReference type="ARBA" id="ARBA00023159"/>
    </source>
</evidence>
<dbReference type="InterPro" id="IPR001367">
    <property type="entry name" value="Fe_dep_repressor"/>
</dbReference>
<dbReference type="OrthoDB" id="9791355at2"/>
<dbReference type="InterPro" id="IPR050536">
    <property type="entry name" value="DtxR_MntR_Metal-Reg"/>
</dbReference>
<evidence type="ECO:0000256" key="13">
    <source>
        <dbReference type="ARBA" id="ARBA00032593"/>
    </source>
</evidence>
<dbReference type="InterPro" id="IPR036388">
    <property type="entry name" value="WH-like_DNA-bd_sf"/>
</dbReference>
<dbReference type="PROSITE" id="PS50944">
    <property type="entry name" value="HTH_DTXR"/>
    <property type="match status" value="1"/>
</dbReference>
<proteinExistence type="inferred from homology"/>
<dbReference type="GO" id="GO:0005737">
    <property type="term" value="C:cytoplasm"/>
    <property type="evidence" value="ECO:0007669"/>
    <property type="project" value="UniProtKB-SubCell"/>
</dbReference>
<dbReference type="PANTHER" id="PTHR33238:SF11">
    <property type="entry name" value="TRANSCRIPTIONAL REGULATOR MNTR"/>
    <property type="match status" value="1"/>
</dbReference>
<dbReference type="Pfam" id="PF01325">
    <property type="entry name" value="Fe_dep_repress"/>
    <property type="match status" value="1"/>
</dbReference>
<dbReference type="GO" id="GO:0003677">
    <property type="term" value="F:DNA binding"/>
    <property type="evidence" value="ECO:0007669"/>
    <property type="project" value="UniProtKB-KW"/>
</dbReference>
<dbReference type="InterPro" id="IPR036390">
    <property type="entry name" value="WH_DNA-bd_sf"/>
</dbReference>
<dbReference type="InterPro" id="IPR038157">
    <property type="entry name" value="FeoA_core_dom"/>
</dbReference>
<dbReference type="STRING" id="1454201.NMS_1247"/>
<keyword evidence="16" id="KW-1185">Reference proteome</keyword>
<evidence type="ECO:0000313" key="16">
    <source>
        <dbReference type="Proteomes" id="UP000031760"/>
    </source>
</evidence>
<dbReference type="Pfam" id="PF02742">
    <property type="entry name" value="Fe_dep_repr_C"/>
    <property type="match status" value="1"/>
</dbReference>
<reference evidence="15 16" key="1">
    <citation type="journal article" date="2014" name="Proc. Natl. Acad. Sci. U.S.A.">
        <title>Functional characterization of flavobacteria rhodopsins reveals a unique class of light-driven chloride pump in bacteria.</title>
        <authorList>
            <person name="Yoshizawa S."/>
            <person name="Kumagai Y."/>
            <person name="Kim H."/>
            <person name="Ogura Y."/>
            <person name="Hayashi T."/>
            <person name="Iwasaki W."/>
            <person name="DeLong E.F."/>
            <person name="Kogure K."/>
        </authorList>
    </citation>
    <scope>NUCLEOTIDE SEQUENCE [LARGE SCALE GENOMIC DNA]</scope>
    <source>
        <strain evidence="15 16">S1-08</strain>
    </source>
</reference>
<keyword evidence="9" id="KW-0010">Activator</keyword>
<evidence type="ECO:0000313" key="15">
    <source>
        <dbReference type="EMBL" id="BAO55256.1"/>
    </source>
</evidence>
<keyword evidence="5" id="KW-0963">Cytoplasm</keyword>
<comment type="subcellular location">
    <subcellularLocation>
        <location evidence="1">Cytoplasm</location>
    </subcellularLocation>
</comment>
<evidence type="ECO:0000256" key="1">
    <source>
        <dbReference type="ARBA" id="ARBA00004496"/>
    </source>
</evidence>
<keyword evidence="7" id="KW-0805">Transcription regulation</keyword>
<dbReference type="InterPro" id="IPR022689">
    <property type="entry name" value="Iron_dep_repressor"/>
</dbReference>
<evidence type="ECO:0000256" key="7">
    <source>
        <dbReference type="ARBA" id="ARBA00023015"/>
    </source>
</evidence>
<evidence type="ECO:0000256" key="10">
    <source>
        <dbReference type="ARBA" id="ARBA00023163"/>
    </source>
</evidence>
<accession>W8VZV9</accession>
<dbReference type="Gene3D" id="1.10.10.10">
    <property type="entry name" value="Winged helix-like DNA-binding domain superfamily/Winged helix DNA-binding domain"/>
    <property type="match status" value="1"/>
</dbReference>
<evidence type="ECO:0000256" key="6">
    <source>
        <dbReference type="ARBA" id="ARBA00022491"/>
    </source>
</evidence>
<evidence type="ECO:0000256" key="3">
    <source>
        <dbReference type="ARBA" id="ARBA00011738"/>
    </source>
</evidence>
<sequence length="218" mass="25045">MTNSEENHIKAIFHLSEEGIKIASTNEIAKRMNTRPSSVTDMIKKLSKKGLVNHKKYKGTFLTTKGKKRALQIVRKHRLWETFMVEKLKFNWDEVHEIAEQLEHINSEKLINKLDEFLGFPKVDPHGDTIPKRDGSYEKQEKIRLSELPIGNVGVCVGLGDSSTAFFRFLDKYKIALGSTIKVLSKEEFDKSMDISISGKSFHISHQIAYNLYINIKH</sequence>
<keyword evidence="11" id="KW-0464">Manganese</keyword>
<dbReference type="SUPFAM" id="SSF46785">
    <property type="entry name" value="Winged helix' DNA-binding domain"/>
    <property type="match status" value="1"/>
</dbReference>